<evidence type="ECO:0000259" key="7">
    <source>
        <dbReference type="PROSITE" id="PS51767"/>
    </source>
</evidence>
<organism evidence="8 9">
    <name type="scientific">Dichomitus squalens</name>
    <dbReference type="NCBI Taxonomy" id="114155"/>
    <lineage>
        <taxon>Eukaryota</taxon>
        <taxon>Fungi</taxon>
        <taxon>Dikarya</taxon>
        <taxon>Basidiomycota</taxon>
        <taxon>Agaricomycotina</taxon>
        <taxon>Agaricomycetes</taxon>
        <taxon>Polyporales</taxon>
        <taxon>Polyporaceae</taxon>
        <taxon>Dichomitus</taxon>
    </lineage>
</organism>
<evidence type="ECO:0000256" key="2">
    <source>
        <dbReference type="ARBA" id="ARBA00022750"/>
    </source>
</evidence>
<evidence type="ECO:0000313" key="9">
    <source>
        <dbReference type="Proteomes" id="UP000292082"/>
    </source>
</evidence>
<gene>
    <name evidence="8" type="ORF">BD310DRAFT_912443</name>
</gene>
<dbReference type="AlphaFoldDB" id="A0A4Q9QDR7"/>
<evidence type="ECO:0000256" key="3">
    <source>
        <dbReference type="PIRSR" id="PIRSR601461-1"/>
    </source>
</evidence>
<dbReference type="InterPro" id="IPR001461">
    <property type="entry name" value="Aspartic_peptidase_A1"/>
</dbReference>
<keyword evidence="9" id="KW-1185">Reference proteome</keyword>
<feature type="disulfide bond" evidence="4">
    <location>
        <begin position="309"/>
        <end position="348"/>
    </location>
</feature>
<protein>
    <submittedName>
        <fullName evidence="8">Aspartic peptidase domain-containing protein</fullName>
    </submittedName>
</protein>
<name>A0A4Q9QDR7_9APHY</name>
<keyword evidence="2 5" id="KW-0064">Aspartyl protease</keyword>
<dbReference type="Proteomes" id="UP000292082">
    <property type="component" value="Unassembled WGS sequence"/>
</dbReference>
<keyword evidence="6" id="KW-1133">Transmembrane helix</keyword>
<feature type="active site" evidence="3">
    <location>
        <position position="275"/>
    </location>
</feature>
<dbReference type="InterPro" id="IPR033121">
    <property type="entry name" value="PEPTIDASE_A1"/>
</dbReference>
<evidence type="ECO:0000256" key="1">
    <source>
        <dbReference type="ARBA" id="ARBA00007447"/>
    </source>
</evidence>
<dbReference type="GO" id="GO:0004190">
    <property type="term" value="F:aspartic-type endopeptidase activity"/>
    <property type="evidence" value="ECO:0007669"/>
    <property type="project" value="UniProtKB-KW"/>
</dbReference>
<dbReference type="PANTHER" id="PTHR47966">
    <property type="entry name" value="BETA-SITE APP-CLEAVING ENZYME, ISOFORM A-RELATED"/>
    <property type="match status" value="1"/>
</dbReference>
<feature type="disulfide bond" evidence="4">
    <location>
        <begin position="90"/>
        <end position="95"/>
    </location>
</feature>
<evidence type="ECO:0000256" key="4">
    <source>
        <dbReference type="PIRSR" id="PIRSR601461-2"/>
    </source>
</evidence>
<dbReference type="InterPro" id="IPR001969">
    <property type="entry name" value="Aspartic_peptidase_AS"/>
</dbReference>
<keyword evidence="4" id="KW-1015">Disulfide bond</keyword>
<evidence type="ECO:0000256" key="6">
    <source>
        <dbReference type="SAM" id="Phobius"/>
    </source>
</evidence>
<feature type="transmembrane region" description="Helical" evidence="6">
    <location>
        <begin position="434"/>
        <end position="454"/>
    </location>
</feature>
<dbReference type="InterPro" id="IPR034164">
    <property type="entry name" value="Pepsin-like_dom"/>
</dbReference>
<dbReference type="GO" id="GO:0006508">
    <property type="term" value="P:proteolysis"/>
    <property type="evidence" value="ECO:0007669"/>
    <property type="project" value="UniProtKB-KW"/>
</dbReference>
<feature type="active site" evidence="3">
    <location>
        <position position="77"/>
    </location>
</feature>
<dbReference type="PROSITE" id="PS51767">
    <property type="entry name" value="PEPTIDASE_A1"/>
    <property type="match status" value="1"/>
</dbReference>
<keyword evidence="6" id="KW-0472">Membrane</keyword>
<keyword evidence="6" id="KW-0812">Transmembrane</keyword>
<reference evidence="8 9" key="1">
    <citation type="submission" date="2019-01" db="EMBL/GenBank/DDBJ databases">
        <title>Draft genome sequences of three monokaryotic isolates of the white-rot basidiomycete fungus Dichomitus squalens.</title>
        <authorList>
            <consortium name="DOE Joint Genome Institute"/>
            <person name="Lopez S.C."/>
            <person name="Andreopoulos B."/>
            <person name="Pangilinan J."/>
            <person name="Lipzen A."/>
            <person name="Riley R."/>
            <person name="Ahrendt S."/>
            <person name="Ng V."/>
            <person name="Barry K."/>
            <person name="Daum C."/>
            <person name="Grigoriev I.V."/>
            <person name="Hilden K.S."/>
            <person name="Makela M.R."/>
            <person name="de Vries R.P."/>
        </authorList>
    </citation>
    <scope>NUCLEOTIDE SEQUENCE [LARGE SCALE GENOMIC DNA]</scope>
    <source>
        <strain evidence="8 9">CBS 464.89</strain>
    </source>
</reference>
<keyword evidence="5" id="KW-0645">Protease</keyword>
<dbReference type="InterPro" id="IPR021109">
    <property type="entry name" value="Peptidase_aspartic_dom_sf"/>
</dbReference>
<accession>A0A4Q9QDR7</accession>
<comment type="similarity">
    <text evidence="1 5">Belongs to the peptidase A1 family.</text>
</comment>
<dbReference type="CDD" id="cd05471">
    <property type="entry name" value="pepsin_like"/>
    <property type="match status" value="1"/>
</dbReference>
<evidence type="ECO:0000256" key="5">
    <source>
        <dbReference type="RuleBase" id="RU000454"/>
    </source>
</evidence>
<dbReference type="PANTHER" id="PTHR47966:SF57">
    <property type="entry name" value="PEPTIDASE A1 DOMAIN-CONTAINING PROTEIN"/>
    <property type="match status" value="1"/>
</dbReference>
<sequence>MGSYPVLRLGLYLAALGIRPSAGTLGGRIPIYRVQRTLIPNLQLSKPTVDISLSSANEFAYLVQIDIGGQSLMVLLDTGSSDLWVVSSDCTVEDCHGVPKYNRTSSLDLTDVPFHLDYLMGSVSGVVGTEMVTLGQYQVSSQIFALANYTDGLGLSGSGNSGILGLAFPAEASISDTIGRTLALNLFSGFDDPTEQYFAFKLGGSSNSSSFTVGEVDPLYANSTGDLAVTPVFRAPGALYDYWKLPLQSFTINGTSFTLSKTSVKGARSPIAVLDTGTTLILGPTRDVARFWESVGGARQTDRGWEVPCNRAVTVGMVLGEGSSEKEYAIDPADISWKEGSVDGGIWCLGGLQGNDGVFSADWLLGDTFLRNVYVTHHAATDSQPPVIGLLGTTHSDSALATFVQERGPDPLPQARVISNPPRSNSLTGADICGIATASGFVGGIAIIVLVFAFREWRRKY</sequence>
<dbReference type="PRINTS" id="PR00792">
    <property type="entry name" value="PEPSIN"/>
</dbReference>
<proteinExistence type="inferred from homology"/>
<dbReference type="SUPFAM" id="SSF50630">
    <property type="entry name" value="Acid proteases"/>
    <property type="match status" value="1"/>
</dbReference>
<evidence type="ECO:0000313" key="8">
    <source>
        <dbReference type="EMBL" id="TBU65963.1"/>
    </source>
</evidence>
<keyword evidence="5" id="KW-0378">Hydrolase</keyword>
<dbReference type="Gene3D" id="2.40.70.10">
    <property type="entry name" value="Acid Proteases"/>
    <property type="match status" value="2"/>
</dbReference>
<feature type="domain" description="Peptidase A1" evidence="7">
    <location>
        <begin position="61"/>
        <end position="391"/>
    </location>
</feature>
<dbReference type="PROSITE" id="PS00141">
    <property type="entry name" value="ASP_PROTEASE"/>
    <property type="match status" value="2"/>
</dbReference>
<dbReference type="Pfam" id="PF00026">
    <property type="entry name" value="Asp"/>
    <property type="match status" value="1"/>
</dbReference>
<dbReference type="EMBL" id="ML145084">
    <property type="protein sequence ID" value="TBU65963.1"/>
    <property type="molecule type" value="Genomic_DNA"/>
</dbReference>